<sequence>MEDKSNRIELPPARTGRPSGRSRHYAPDELVRFDARIPARLAKQLYDVALTDGRSVTSVHADLLAAALKCRGAAMD</sequence>
<dbReference type="RefSeq" id="WP_048547995.1">
    <property type="nucleotide sequence ID" value="NZ_HF571038.1"/>
</dbReference>
<gene>
    <name evidence="2" type="ORF">BN13_1080035</name>
</gene>
<reference evidence="2 3" key="1">
    <citation type="journal article" date="2013" name="ISME J.">
        <title>A metabolic model for members of the genus Tetrasphaera involved in enhanced biological phosphorus removal.</title>
        <authorList>
            <person name="Kristiansen R."/>
            <person name="Nguyen H.T.T."/>
            <person name="Saunders A.M."/>
            <person name="Nielsen J.L."/>
            <person name="Wimmer R."/>
            <person name="Le V.Q."/>
            <person name="McIlroy S.J."/>
            <person name="Petrovski S."/>
            <person name="Seviour R.J."/>
            <person name="Calteau A."/>
            <person name="Nielsen K.L."/>
            <person name="Nielsen P.H."/>
        </authorList>
    </citation>
    <scope>NUCLEOTIDE SEQUENCE [LARGE SCALE GENOMIC DNA]</scope>
    <source>
        <strain evidence="2 3">Ben 74</strain>
    </source>
</reference>
<dbReference type="AlphaFoldDB" id="A0A077M9S4"/>
<dbReference type="OrthoDB" id="5147520at2"/>
<evidence type="ECO:0000313" key="2">
    <source>
        <dbReference type="EMBL" id="CCI51562.1"/>
    </source>
</evidence>
<comment type="caution">
    <text evidence="2">The sequence shown here is derived from an EMBL/GenBank/DDBJ whole genome shotgun (WGS) entry which is preliminary data.</text>
</comment>
<organism evidence="2 3">
    <name type="scientific">Nostocoides jenkinsii Ben 74</name>
    <dbReference type="NCBI Taxonomy" id="1193518"/>
    <lineage>
        <taxon>Bacteria</taxon>
        <taxon>Bacillati</taxon>
        <taxon>Actinomycetota</taxon>
        <taxon>Actinomycetes</taxon>
        <taxon>Micrococcales</taxon>
        <taxon>Intrasporangiaceae</taxon>
        <taxon>Nostocoides</taxon>
    </lineage>
</organism>
<dbReference type="Proteomes" id="UP000035720">
    <property type="component" value="Unassembled WGS sequence"/>
</dbReference>
<name>A0A077M9S4_9MICO</name>
<keyword evidence="3" id="KW-1185">Reference proteome</keyword>
<evidence type="ECO:0000256" key="1">
    <source>
        <dbReference type="SAM" id="MobiDB-lite"/>
    </source>
</evidence>
<proteinExistence type="predicted"/>
<dbReference type="EMBL" id="CAJC01000011">
    <property type="protein sequence ID" value="CCI51562.1"/>
    <property type="molecule type" value="Genomic_DNA"/>
</dbReference>
<accession>A0A077M9S4</accession>
<protein>
    <submittedName>
        <fullName evidence="2">Uncharacterized protein</fullName>
    </submittedName>
</protein>
<evidence type="ECO:0000313" key="3">
    <source>
        <dbReference type="Proteomes" id="UP000035720"/>
    </source>
</evidence>
<dbReference type="STRING" id="1193518.BN13_1080035"/>
<feature type="region of interest" description="Disordered" evidence="1">
    <location>
        <begin position="1"/>
        <end position="24"/>
    </location>
</feature>